<protein>
    <recommendedName>
        <fullName evidence="5">4-hydroxy-3-methylbut-2-enyl diphosphate reductase</fullName>
        <shortName evidence="5">HMBPP reductase</shortName>
        <ecNumber evidence="5">1.17.7.4</ecNumber>
    </recommendedName>
</protein>
<dbReference type="NCBIfam" id="NF002190">
    <property type="entry name" value="PRK01045.1-4"/>
    <property type="match status" value="1"/>
</dbReference>
<dbReference type="GO" id="GO:0016114">
    <property type="term" value="P:terpenoid biosynthetic process"/>
    <property type="evidence" value="ECO:0007669"/>
    <property type="project" value="UniProtKB-UniRule"/>
</dbReference>
<dbReference type="GO" id="GO:0046872">
    <property type="term" value="F:metal ion binding"/>
    <property type="evidence" value="ECO:0007669"/>
    <property type="project" value="UniProtKB-KW"/>
</dbReference>
<dbReference type="RefSeq" id="WP_239414528.1">
    <property type="nucleotide sequence ID" value="NZ_CWGJ01000028.1"/>
</dbReference>
<feature type="binding site" evidence="5">
    <location>
        <position position="228"/>
    </location>
    <ligand>
        <name>isopentenyl diphosphate</name>
        <dbReference type="ChEBI" id="CHEBI:128769"/>
    </ligand>
</feature>
<feature type="binding site" evidence="5">
    <location>
        <position position="229"/>
    </location>
    <ligand>
        <name>isopentenyl diphosphate</name>
        <dbReference type="ChEBI" id="CHEBI:128769"/>
    </ligand>
</feature>
<feature type="binding site" evidence="5">
    <location>
        <position position="47"/>
    </location>
    <ligand>
        <name>(2E)-4-hydroxy-3-methylbut-2-enyl diphosphate</name>
        <dbReference type="ChEBI" id="CHEBI:128753"/>
    </ligand>
</feature>
<keyword evidence="7" id="KW-1185">Reference proteome</keyword>
<name>A0A0H5DT25_9BACT</name>
<keyword evidence="3 5" id="KW-0408">Iron</keyword>
<feature type="binding site" evidence="5">
    <location>
        <position position="272"/>
    </location>
    <ligand>
        <name>(2E)-4-hydroxy-3-methylbut-2-enyl diphosphate</name>
        <dbReference type="ChEBI" id="CHEBI:128753"/>
    </ligand>
</feature>
<dbReference type="NCBIfam" id="TIGR00216">
    <property type="entry name" value="ispH_lytB"/>
    <property type="match status" value="1"/>
</dbReference>
<feature type="binding site" evidence="5">
    <location>
        <position position="230"/>
    </location>
    <ligand>
        <name>dimethylallyl diphosphate</name>
        <dbReference type="ChEBI" id="CHEBI:57623"/>
    </ligand>
</feature>
<feature type="binding site" evidence="5">
    <location>
        <position position="102"/>
    </location>
    <ligand>
        <name>[4Fe-4S] cluster</name>
        <dbReference type="ChEBI" id="CHEBI:49883"/>
    </ligand>
</feature>
<evidence type="ECO:0000313" key="7">
    <source>
        <dbReference type="Proteomes" id="UP000220251"/>
    </source>
</evidence>
<feature type="binding site" evidence="5">
    <location>
        <position position="170"/>
    </location>
    <ligand>
        <name>(2E)-4-hydroxy-3-methylbut-2-enyl diphosphate</name>
        <dbReference type="ChEBI" id="CHEBI:128753"/>
    </ligand>
</feature>
<evidence type="ECO:0000256" key="2">
    <source>
        <dbReference type="ARBA" id="ARBA00022723"/>
    </source>
</evidence>
<evidence type="ECO:0000256" key="4">
    <source>
        <dbReference type="ARBA" id="ARBA00023014"/>
    </source>
</evidence>
<keyword evidence="5" id="KW-0414">Isoprene biosynthesis</keyword>
<dbReference type="UniPathway" id="UPA00056">
    <property type="reaction ID" value="UER00097"/>
</dbReference>
<comment type="function">
    <text evidence="5">Catalyzes the conversion of 1-hydroxy-2-methyl-2-(E)-butenyl 4-diphosphate (HMBPP) into a mixture of isopentenyl diphosphate (IPP) and dimethylallyl diphosphate (DMAPP). Acts in the terminal step of the DOXP/MEP pathway for isoprenoid precursor biosynthesis.</text>
</comment>
<feature type="binding site" evidence="5">
    <location>
        <position position="228"/>
    </location>
    <ligand>
        <name>dimethylallyl diphosphate</name>
        <dbReference type="ChEBI" id="CHEBI:57623"/>
    </ligand>
</feature>
<dbReference type="Gene3D" id="3.40.50.11270">
    <property type="match status" value="1"/>
</dbReference>
<keyword evidence="1 5" id="KW-0004">4Fe-4S</keyword>
<feature type="binding site" evidence="5">
    <location>
        <position position="80"/>
    </location>
    <ligand>
        <name>(2E)-4-hydroxy-3-methylbut-2-enyl diphosphate</name>
        <dbReference type="ChEBI" id="CHEBI:128753"/>
    </ligand>
</feature>
<feature type="binding site" evidence="5">
    <location>
        <position position="230"/>
    </location>
    <ligand>
        <name>(2E)-4-hydroxy-3-methylbut-2-enyl diphosphate</name>
        <dbReference type="ChEBI" id="CHEBI:128753"/>
    </ligand>
</feature>
<feature type="binding site" evidence="5">
    <location>
        <position position="18"/>
    </location>
    <ligand>
        <name>[4Fe-4S] cluster</name>
        <dbReference type="ChEBI" id="CHEBI:49883"/>
    </ligand>
</feature>
<evidence type="ECO:0000313" key="6">
    <source>
        <dbReference type="EMBL" id="CRX39508.1"/>
    </source>
</evidence>
<feature type="binding site" evidence="5">
    <location>
        <position position="47"/>
    </location>
    <ligand>
        <name>isopentenyl diphosphate</name>
        <dbReference type="ChEBI" id="CHEBI:128769"/>
    </ligand>
</feature>
<comment type="catalytic activity">
    <reaction evidence="5">
        <text>dimethylallyl diphosphate + 2 oxidized [2Fe-2S]-[ferredoxin] + H2O = (2E)-4-hydroxy-3-methylbut-2-enyl diphosphate + 2 reduced [2Fe-2S]-[ferredoxin] + 2 H(+)</text>
        <dbReference type="Rhea" id="RHEA:24825"/>
        <dbReference type="Rhea" id="RHEA-COMP:10000"/>
        <dbReference type="Rhea" id="RHEA-COMP:10001"/>
        <dbReference type="ChEBI" id="CHEBI:15377"/>
        <dbReference type="ChEBI" id="CHEBI:15378"/>
        <dbReference type="ChEBI" id="CHEBI:33737"/>
        <dbReference type="ChEBI" id="CHEBI:33738"/>
        <dbReference type="ChEBI" id="CHEBI:57623"/>
        <dbReference type="ChEBI" id="CHEBI:128753"/>
        <dbReference type="EC" id="1.17.7.4"/>
    </reaction>
</comment>
<keyword evidence="2 5" id="KW-0479">Metal-binding</keyword>
<feature type="binding site" evidence="5">
    <location>
        <position position="229"/>
    </location>
    <ligand>
        <name>dimethylallyl diphosphate</name>
        <dbReference type="ChEBI" id="CHEBI:57623"/>
    </ligand>
</feature>
<dbReference type="AlphaFoldDB" id="A0A0H5DT25"/>
<dbReference type="GO" id="GO:0051539">
    <property type="term" value="F:4 iron, 4 sulfur cluster binding"/>
    <property type="evidence" value="ECO:0007669"/>
    <property type="project" value="UniProtKB-UniRule"/>
</dbReference>
<dbReference type="PANTHER" id="PTHR30426">
    <property type="entry name" value="4-HYDROXY-3-METHYLBUT-2-ENYL DIPHOSPHATE REDUCTASE"/>
    <property type="match status" value="1"/>
</dbReference>
<dbReference type="UniPathway" id="UPA00059">
    <property type="reaction ID" value="UER00105"/>
</dbReference>
<proteinExistence type="inferred from homology"/>
<feature type="binding site" evidence="5">
    <location>
        <position position="130"/>
    </location>
    <ligand>
        <name>isopentenyl diphosphate</name>
        <dbReference type="ChEBI" id="CHEBI:128769"/>
    </ligand>
</feature>
<comment type="pathway">
    <text evidence="5">Isoprenoid biosynthesis; dimethylallyl diphosphate biosynthesis; dimethylallyl diphosphate from (2E)-4-hydroxy-3-methylbutenyl diphosphate: step 1/1.</text>
</comment>
<dbReference type="PANTHER" id="PTHR30426:SF0">
    <property type="entry name" value="4-HYDROXY-3-METHYLBUT-2-ENYL DIPHOSPHATE REDUCTASE"/>
    <property type="match status" value="1"/>
</dbReference>
<evidence type="ECO:0000256" key="1">
    <source>
        <dbReference type="ARBA" id="ARBA00022485"/>
    </source>
</evidence>
<accession>A0A0H5DT25</accession>
<sequence length="319" mass="35537">MHATKQIKLLLSKPRGFCAGVERAIETVEKALKLWGPPIYVKHEIVHNRYVVDDLKEKGAVFIEDLEEVPEGARLIYSAHGVSPMVREHAKRRNLIEIDATCGLVTRVHSAVKRFAALGYQILLIGHRNHVEVIGTAGEAPDVTTIIESKEDVDNLAFAPGEKLFYITQTTLSLDDVKDITEALIDKYPTVETLPSSSICYATTNRQMALREITDQTDLILVVGDPQSSNSNRLREVARNRGVKAFLINNEKEIDPEWMEGVKVIGLTAGASTPEPIVQRCIERLIELGVGEVEDVVYTQEDVVFQLPKPVYNALFARV</sequence>
<gene>
    <name evidence="5 6" type="primary">ispH</name>
    <name evidence="6" type="ORF">ELAC_2188</name>
</gene>
<feature type="binding site" evidence="5">
    <location>
        <position position="47"/>
    </location>
    <ligand>
        <name>dimethylallyl diphosphate</name>
        <dbReference type="ChEBI" id="CHEBI:57623"/>
    </ligand>
</feature>
<feature type="binding site" evidence="5">
    <location>
        <position position="228"/>
    </location>
    <ligand>
        <name>(2E)-4-hydroxy-3-methylbut-2-enyl diphosphate</name>
        <dbReference type="ChEBI" id="CHEBI:128753"/>
    </ligand>
</feature>
<feature type="binding site" evidence="5">
    <location>
        <position position="80"/>
    </location>
    <ligand>
        <name>dimethylallyl diphosphate</name>
        <dbReference type="ChEBI" id="CHEBI:57623"/>
    </ligand>
</feature>
<comment type="cofactor">
    <cofactor evidence="5">
        <name>[4Fe-4S] cluster</name>
        <dbReference type="ChEBI" id="CHEBI:49883"/>
    </cofactor>
    <text evidence="5">Binds 1 [4Fe-4S] cluster per subunit.</text>
</comment>
<organism evidence="6 7">
    <name type="scientific">Estrella lausannensis</name>
    <dbReference type="NCBI Taxonomy" id="483423"/>
    <lineage>
        <taxon>Bacteria</taxon>
        <taxon>Pseudomonadati</taxon>
        <taxon>Chlamydiota</taxon>
        <taxon>Chlamydiia</taxon>
        <taxon>Parachlamydiales</taxon>
        <taxon>Candidatus Criblamydiaceae</taxon>
        <taxon>Estrella</taxon>
    </lineage>
</organism>
<dbReference type="Proteomes" id="UP000220251">
    <property type="component" value="Unassembled WGS sequence"/>
</dbReference>
<dbReference type="Gene3D" id="3.40.1010.20">
    <property type="entry name" value="4-hydroxy-3-methylbut-2-enyl diphosphate reductase, catalytic domain"/>
    <property type="match status" value="2"/>
</dbReference>
<feature type="binding site" evidence="5">
    <location>
        <position position="130"/>
    </location>
    <ligand>
        <name>(2E)-4-hydroxy-3-methylbut-2-enyl diphosphate</name>
        <dbReference type="ChEBI" id="CHEBI:128753"/>
    </ligand>
</feature>
<feature type="binding site" evidence="5">
    <location>
        <position position="272"/>
    </location>
    <ligand>
        <name>isopentenyl diphosphate</name>
        <dbReference type="ChEBI" id="CHEBI:128769"/>
    </ligand>
</feature>
<dbReference type="GO" id="GO:0050992">
    <property type="term" value="P:dimethylallyl diphosphate biosynthetic process"/>
    <property type="evidence" value="ECO:0007669"/>
    <property type="project" value="UniProtKB-UniRule"/>
</dbReference>
<comment type="similarity">
    <text evidence="5">Belongs to the IspH family.</text>
</comment>
<feature type="binding site" evidence="5">
    <location>
        <position position="200"/>
    </location>
    <ligand>
        <name>[4Fe-4S] cluster</name>
        <dbReference type="ChEBI" id="CHEBI:49883"/>
    </ligand>
</feature>
<evidence type="ECO:0000256" key="3">
    <source>
        <dbReference type="ARBA" id="ARBA00023004"/>
    </source>
</evidence>
<dbReference type="HAMAP" id="MF_00191">
    <property type="entry name" value="IspH"/>
    <property type="match status" value="1"/>
</dbReference>
<comment type="pathway">
    <text evidence="5">Isoprenoid biosynthesis; isopentenyl diphosphate biosynthesis via DXP pathway; isopentenyl diphosphate from 1-deoxy-D-xylulose 5-phosphate: step 6/6.</text>
</comment>
<keyword evidence="4 5" id="KW-0411">Iron-sulfur</keyword>
<dbReference type="GO" id="GO:0019288">
    <property type="term" value="P:isopentenyl diphosphate biosynthetic process, methylerythritol 4-phosphate pathway"/>
    <property type="evidence" value="ECO:0007669"/>
    <property type="project" value="UniProtKB-UniRule"/>
</dbReference>
<dbReference type="CDD" id="cd13944">
    <property type="entry name" value="lytB_ispH"/>
    <property type="match status" value="1"/>
</dbReference>
<feature type="active site" description="Proton donor" evidence="5">
    <location>
        <position position="132"/>
    </location>
</feature>
<dbReference type="EMBL" id="CWGJ01000028">
    <property type="protein sequence ID" value="CRX39508.1"/>
    <property type="molecule type" value="Genomic_DNA"/>
</dbReference>
<feature type="binding site" evidence="5">
    <location>
        <position position="80"/>
    </location>
    <ligand>
        <name>isopentenyl diphosphate</name>
        <dbReference type="ChEBI" id="CHEBI:128769"/>
    </ligand>
</feature>
<feature type="binding site" evidence="5">
    <location>
        <position position="230"/>
    </location>
    <ligand>
        <name>isopentenyl diphosphate</name>
        <dbReference type="ChEBI" id="CHEBI:128769"/>
    </ligand>
</feature>
<comment type="catalytic activity">
    <reaction evidence="5">
        <text>isopentenyl diphosphate + 2 oxidized [2Fe-2S]-[ferredoxin] + H2O = (2E)-4-hydroxy-3-methylbut-2-enyl diphosphate + 2 reduced [2Fe-2S]-[ferredoxin] + 2 H(+)</text>
        <dbReference type="Rhea" id="RHEA:24488"/>
        <dbReference type="Rhea" id="RHEA-COMP:10000"/>
        <dbReference type="Rhea" id="RHEA-COMP:10001"/>
        <dbReference type="ChEBI" id="CHEBI:15377"/>
        <dbReference type="ChEBI" id="CHEBI:15378"/>
        <dbReference type="ChEBI" id="CHEBI:33737"/>
        <dbReference type="ChEBI" id="CHEBI:33738"/>
        <dbReference type="ChEBI" id="CHEBI:128753"/>
        <dbReference type="ChEBI" id="CHEBI:128769"/>
        <dbReference type="EC" id="1.17.7.4"/>
    </reaction>
</comment>
<feature type="binding site" evidence="5">
    <location>
        <position position="229"/>
    </location>
    <ligand>
        <name>(2E)-4-hydroxy-3-methylbut-2-enyl diphosphate</name>
        <dbReference type="ChEBI" id="CHEBI:128753"/>
    </ligand>
</feature>
<dbReference type="GO" id="GO:0051745">
    <property type="term" value="F:4-hydroxy-3-methylbut-2-enyl diphosphate reductase activity"/>
    <property type="evidence" value="ECO:0007669"/>
    <property type="project" value="UniProtKB-UniRule"/>
</dbReference>
<feature type="binding site" evidence="5">
    <location>
        <position position="272"/>
    </location>
    <ligand>
        <name>dimethylallyl diphosphate</name>
        <dbReference type="ChEBI" id="CHEBI:57623"/>
    </ligand>
</feature>
<reference evidence="7" key="1">
    <citation type="submission" date="2015-06" db="EMBL/GenBank/DDBJ databases">
        <authorList>
            <person name="Bertelli C."/>
        </authorList>
    </citation>
    <scope>NUCLEOTIDE SEQUENCE [LARGE SCALE GENOMIC DNA]</scope>
    <source>
        <strain evidence="7">CRIB-30</strain>
    </source>
</reference>
<keyword evidence="5 6" id="KW-0560">Oxidoreductase</keyword>
<evidence type="ECO:0000256" key="5">
    <source>
        <dbReference type="HAMAP-Rule" id="MF_00191"/>
    </source>
</evidence>
<dbReference type="EC" id="1.17.7.4" evidence="5"/>
<dbReference type="InterPro" id="IPR003451">
    <property type="entry name" value="LytB/IspH"/>
</dbReference>
<dbReference type="Pfam" id="PF02401">
    <property type="entry name" value="LYTB"/>
    <property type="match status" value="1"/>
</dbReference>
<feature type="binding site" evidence="5">
    <location>
        <position position="130"/>
    </location>
    <ligand>
        <name>dimethylallyl diphosphate</name>
        <dbReference type="ChEBI" id="CHEBI:57623"/>
    </ligand>
</feature>